<dbReference type="InterPro" id="IPR018247">
    <property type="entry name" value="EF_Hand_1_Ca_BS"/>
</dbReference>
<dbReference type="AlphaFoldDB" id="A0A3S5WGK0"/>
<dbReference type="OrthoDB" id="25131at2759"/>
<organism evidence="1 2">
    <name type="scientific">Cinnamomum micranthum f. kanehirae</name>
    <dbReference type="NCBI Taxonomy" id="337451"/>
    <lineage>
        <taxon>Eukaryota</taxon>
        <taxon>Viridiplantae</taxon>
        <taxon>Streptophyta</taxon>
        <taxon>Embryophyta</taxon>
        <taxon>Tracheophyta</taxon>
        <taxon>Spermatophyta</taxon>
        <taxon>Magnoliopsida</taxon>
        <taxon>Magnoliidae</taxon>
        <taxon>Laurales</taxon>
        <taxon>Lauraceae</taxon>
        <taxon>Cinnamomum</taxon>
    </lineage>
</organism>
<dbReference type="InterPro" id="IPR008479">
    <property type="entry name" value="DUF760"/>
</dbReference>
<sequence>MESGVCCGRVPAVEALPAAVKSEGGSRIFSAAIGIGAVRSRNIARISLASQGLVNFCGSQRFGGKVGCGSWRSPFVTFARADCSKCYSRSVETPLEPRSSAGKFLSGILKNHPHIFNVAAAEQLEELAAERNGAFARREQSLGSTESCLHGRIAEMKDYECQLAIEEVMYMLVVHKFSEIKVPMVPRLSECANNGRLEIWTLKDRELESIHSLDVLELVREHLSTVLGWRGKSKVTDNWMTTQMSRLQLGRIYAASIMYGYFLKSACLRHQLEQNLTPTHKELPVGHRIQHPLAESRPCALENVAAVDCSTDTTSSLYEGSGRTRRSGKLKRYLMGFDSDTLQRCAKLKSQEAVNLIEKHSWALFGDGNESGSLTSEEVISITHSSLKRLVLEAVAFGSFLWDVERYVGSFYRLKEN</sequence>
<dbReference type="PANTHER" id="PTHR31808:SF9">
    <property type="entry name" value="F21O3.2 PROTEIN"/>
    <property type="match status" value="1"/>
</dbReference>
<evidence type="ECO:0000313" key="1">
    <source>
        <dbReference type="EMBL" id="RWR79933.1"/>
    </source>
</evidence>
<dbReference type="EMBL" id="QPKB01000003">
    <property type="protein sequence ID" value="RWR79933.1"/>
    <property type="molecule type" value="Genomic_DNA"/>
</dbReference>
<dbReference type="Proteomes" id="UP000283530">
    <property type="component" value="Unassembled WGS sequence"/>
</dbReference>
<dbReference type="Pfam" id="PF05542">
    <property type="entry name" value="DUF760"/>
    <property type="match status" value="2"/>
</dbReference>
<name>A0A3S5WGK0_9MAGN</name>
<keyword evidence="2" id="KW-1185">Reference proteome</keyword>
<protein>
    <submittedName>
        <fullName evidence="1">UV-B-induced protein, chloroplastic-like protein</fullName>
    </submittedName>
</protein>
<accession>A0A3S5WGK0</accession>
<comment type="caution">
    <text evidence="1">The sequence shown here is derived from an EMBL/GenBank/DDBJ whole genome shotgun (WGS) entry which is preliminary data.</text>
</comment>
<dbReference type="PROSITE" id="PS00018">
    <property type="entry name" value="EF_HAND_1"/>
    <property type="match status" value="1"/>
</dbReference>
<dbReference type="InterPro" id="IPR038925">
    <property type="entry name" value="At3g17800-like"/>
</dbReference>
<gene>
    <name evidence="1" type="ORF">CKAN_00853600</name>
</gene>
<proteinExistence type="predicted"/>
<evidence type="ECO:0000313" key="2">
    <source>
        <dbReference type="Proteomes" id="UP000283530"/>
    </source>
</evidence>
<dbReference type="PANTHER" id="PTHR31808">
    <property type="entry name" value="EXPRESSED PROTEIN"/>
    <property type="match status" value="1"/>
</dbReference>
<reference evidence="1 2" key="1">
    <citation type="journal article" date="2019" name="Nat. Plants">
        <title>Stout camphor tree genome fills gaps in understanding of flowering plant genome evolution.</title>
        <authorList>
            <person name="Chaw S.M."/>
            <person name="Liu Y.C."/>
            <person name="Wu Y.W."/>
            <person name="Wang H.Y."/>
            <person name="Lin C.I."/>
            <person name="Wu C.S."/>
            <person name="Ke H.M."/>
            <person name="Chang L.Y."/>
            <person name="Hsu C.Y."/>
            <person name="Yang H.T."/>
            <person name="Sudianto E."/>
            <person name="Hsu M.H."/>
            <person name="Wu K.P."/>
            <person name="Wang L.N."/>
            <person name="Leebens-Mack J.H."/>
            <person name="Tsai I.J."/>
        </authorList>
    </citation>
    <scope>NUCLEOTIDE SEQUENCE [LARGE SCALE GENOMIC DNA]</scope>
    <source>
        <strain evidence="2">cv. Chaw 1501</strain>
        <tissue evidence="1">Young leaves</tissue>
    </source>
</reference>